<name>A0A0F6Q8F4_9HYME</name>
<sequence>MIIRVIVTVLNKKIDQFANFREINGCNFHGRDKKKLLIFPNHLYLIATSKKSDKSQKINYRVAVHIKVPSRITRNAYEPQSLPLSPLERERERERENFRDFFALNYNDVCPRRTTYVRENMYDLNYPPGGKCPMNIYHRARPPLFIDER</sequence>
<dbReference type="EMBL" id="KP706802">
    <property type="protein sequence ID" value="AKD28131.1"/>
    <property type="molecule type" value="Genomic_DNA"/>
</dbReference>
<organism evidence="1">
    <name type="scientific">Glypta fumiferanae</name>
    <dbReference type="NCBI Taxonomy" id="389681"/>
    <lineage>
        <taxon>Eukaryota</taxon>
        <taxon>Metazoa</taxon>
        <taxon>Ecdysozoa</taxon>
        <taxon>Arthropoda</taxon>
        <taxon>Hexapoda</taxon>
        <taxon>Insecta</taxon>
        <taxon>Pterygota</taxon>
        <taxon>Neoptera</taxon>
        <taxon>Endopterygota</taxon>
        <taxon>Hymenoptera</taxon>
        <taxon>Apocrita</taxon>
        <taxon>Ichneumonoidea</taxon>
        <taxon>Ichneumonidae</taxon>
        <taxon>Banchinae</taxon>
        <taxon>Glypta</taxon>
    </lineage>
</organism>
<reference evidence="1" key="1">
    <citation type="journal article" date="2015" name="J. Virol.">
        <title>Genomic and Proteomic Analyses Indicate that Banchine and Campoplegine Polydnaviruses Have Similar, if Not Identical, Viral Ancestors.</title>
        <authorList>
            <person name="Beliveau C."/>
            <person name="Cohen A."/>
            <person name="Stewart D."/>
            <person name="Periquet G."/>
            <person name="Djoumad A."/>
            <person name="Kuhn L."/>
            <person name="Stoltz D."/>
            <person name="Volkoff A.-N."/>
            <person name="Herniou E."/>
            <person name="Drezen J.-M."/>
            <person name="Cusson M."/>
        </authorList>
    </citation>
    <scope>NUCLEOTIDE SEQUENCE</scope>
</reference>
<protein>
    <submittedName>
        <fullName evidence="1">Uncharacterized protein</fullName>
    </submittedName>
</protein>
<accession>A0A0F6Q8F4</accession>
<dbReference type="AlphaFoldDB" id="A0A0F6Q8F4"/>
<proteinExistence type="predicted"/>
<evidence type="ECO:0000313" key="1">
    <source>
        <dbReference type="EMBL" id="AKD28131.1"/>
    </source>
</evidence>